<gene>
    <name evidence="5" type="ORF">SPPG_02081</name>
</gene>
<dbReference type="FunCoup" id="A0A0L0HPX4">
    <property type="interactions" value="111"/>
</dbReference>
<feature type="domain" description="GST N-terminal" evidence="3">
    <location>
        <begin position="36"/>
        <end position="120"/>
    </location>
</feature>
<evidence type="ECO:0000256" key="2">
    <source>
        <dbReference type="RuleBase" id="RU003494"/>
    </source>
</evidence>
<evidence type="ECO:0000259" key="3">
    <source>
        <dbReference type="PROSITE" id="PS50404"/>
    </source>
</evidence>
<dbReference type="SUPFAM" id="SSF52833">
    <property type="entry name" value="Thioredoxin-like"/>
    <property type="match status" value="1"/>
</dbReference>
<dbReference type="CDD" id="cd03048">
    <property type="entry name" value="GST_N_Ure2p_like"/>
    <property type="match status" value="1"/>
</dbReference>
<evidence type="ECO:0000313" key="5">
    <source>
        <dbReference type="EMBL" id="KND03010.1"/>
    </source>
</evidence>
<dbReference type="Proteomes" id="UP000053201">
    <property type="component" value="Unassembled WGS sequence"/>
</dbReference>
<dbReference type="Gene3D" id="3.40.30.10">
    <property type="entry name" value="Glutaredoxin"/>
    <property type="match status" value="1"/>
</dbReference>
<proteinExistence type="inferred from homology"/>
<dbReference type="PANTHER" id="PTHR44051">
    <property type="entry name" value="GLUTATHIONE S-TRANSFERASE-RELATED"/>
    <property type="match status" value="1"/>
</dbReference>
<dbReference type="InterPro" id="IPR036249">
    <property type="entry name" value="Thioredoxin-like_sf"/>
</dbReference>
<name>A0A0L0HPX4_SPIPD</name>
<dbReference type="Gene3D" id="1.20.1050.10">
    <property type="match status" value="1"/>
</dbReference>
<evidence type="ECO:0000313" key="6">
    <source>
        <dbReference type="Proteomes" id="UP000053201"/>
    </source>
</evidence>
<dbReference type="OrthoDB" id="422574at2759"/>
<reference evidence="5 6" key="1">
    <citation type="submission" date="2009-08" db="EMBL/GenBank/DDBJ databases">
        <title>The Genome Sequence of Spizellomyces punctatus strain DAOM BR117.</title>
        <authorList>
            <consortium name="The Broad Institute Genome Sequencing Platform"/>
            <person name="Russ C."/>
            <person name="Cuomo C."/>
            <person name="Shea T."/>
            <person name="Young S.K."/>
            <person name="Zeng Q."/>
            <person name="Koehrsen M."/>
            <person name="Haas B."/>
            <person name="Borodovsky M."/>
            <person name="Guigo R."/>
            <person name="Alvarado L."/>
            <person name="Berlin A."/>
            <person name="Bochicchio J."/>
            <person name="Borenstein D."/>
            <person name="Chapman S."/>
            <person name="Chen Z."/>
            <person name="Engels R."/>
            <person name="Freedman E."/>
            <person name="Gellesch M."/>
            <person name="Goldberg J."/>
            <person name="Griggs A."/>
            <person name="Gujja S."/>
            <person name="Heiman D."/>
            <person name="Hepburn T."/>
            <person name="Howarth C."/>
            <person name="Jen D."/>
            <person name="Larson L."/>
            <person name="Lewis B."/>
            <person name="Mehta T."/>
            <person name="Park D."/>
            <person name="Pearson M."/>
            <person name="Roberts A."/>
            <person name="Saif S."/>
            <person name="Shenoy N."/>
            <person name="Sisk P."/>
            <person name="Stolte C."/>
            <person name="Sykes S."/>
            <person name="Thomson T."/>
            <person name="Walk T."/>
            <person name="White J."/>
            <person name="Yandava C."/>
            <person name="Burger G."/>
            <person name="Gray M.W."/>
            <person name="Holland P.W.H."/>
            <person name="King N."/>
            <person name="Lang F.B.F."/>
            <person name="Roger A.J."/>
            <person name="Ruiz-Trillo I."/>
            <person name="Lander E."/>
            <person name="Nusbaum C."/>
        </authorList>
    </citation>
    <scope>NUCLEOTIDE SEQUENCE [LARGE SCALE GENOMIC DNA]</scope>
    <source>
        <strain evidence="5 6">DAOM BR117</strain>
    </source>
</reference>
<dbReference type="STRING" id="645134.A0A0L0HPX4"/>
<dbReference type="SUPFAM" id="SSF47616">
    <property type="entry name" value="GST C-terminal domain-like"/>
    <property type="match status" value="1"/>
</dbReference>
<dbReference type="VEuPathDB" id="FungiDB:SPPG_02081"/>
<dbReference type="InterPro" id="IPR004045">
    <property type="entry name" value="Glutathione_S-Trfase_N"/>
</dbReference>
<dbReference type="AlphaFoldDB" id="A0A0L0HPX4"/>
<dbReference type="SFLD" id="SFLDG01151">
    <property type="entry name" value="Main.2:_Nu-like"/>
    <property type="match status" value="1"/>
</dbReference>
<dbReference type="SFLD" id="SFLDG00358">
    <property type="entry name" value="Main_(cytGST)"/>
    <property type="match status" value="1"/>
</dbReference>
<dbReference type="PROSITE" id="PS50405">
    <property type="entry name" value="GST_CTER"/>
    <property type="match status" value="1"/>
</dbReference>
<dbReference type="GeneID" id="27685698"/>
<dbReference type="InterPro" id="IPR036282">
    <property type="entry name" value="Glutathione-S-Trfase_C_sf"/>
</dbReference>
<dbReference type="RefSeq" id="XP_016611049.1">
    <property type="nucleotide sequence ID" value="XM_016750382.1"/>
</dbReference>
<evidence type="ECO:0000259" key="4">
    <source>
        <dbReference type="PROSITE" id="PS50405"/>
    </source>
</evidence>
<evidence type="ECO:0000256" key="1">
    <source>
        <dbReference type="ARBA" id="ARBA00007409"/>
    </source>
</evidence>
<dbReference type="PANTHER" id="PTHR44051:SF8">
    <property type="entry name" value="GLUTATHIONE S-TRANSFERASE GSTA"/>
    <property type="match status" value="1"/>
</dbReference>
<feature type="domain" description="GST C-terminal" evidence="4">
    <location>
        <begin position="126"/>
        <end position="252"/>
    </location>
</feature>
<dbReference type="Pfam" id="PF02798">
    <property type="entry name" value="GST_N"/>
    <property type="match status" value="1"/>
</dbReference>
<dbReference type="eggNOG" id="KOG0867">
    <property type="taxonomic scope" value="Eukaryota"/>
</dbReference>
<dbReference type="SFLD" id="SFLDG01150">
    <property type="entry name" value="Main.1:_Beta-like"/>
    <property type="match status" value="1"/>
</dbReference>
<dbReference type="InterPro" id="IPR040079">
    <property type="entry name" value="Glutathione_S-Trfase"/>
</dbReference>
<protein>
    <recommendedName>
        <fullName evidence="7">Glutathione S-transferase</fullName>
    </recommendedName>
</protein>
<dbReference type="Pfam" id="PF00043">
    <property type="entry name" value="GST_C"/>
    <property type="match status" value="1"/>
</dbReference>
<dbReference type="OMA" id="FPITRKW"/>
<dbReference type="SFLD" id="SFLDS00019">
    <property type="entry name" value="Glutathione_Transferase_(cytos"/>
    <property type="match status" value="1"/>
</dbReference>
<organism evidence="5 6">
    <name type="scientific">Spizellomyces punctatus (strain DAOM BR117)</name>
    <dbReference type="NCBI Taxonomy" id="645134"/>
    <lineage>
        <taxon>Eukaryota</taxon>
        <taxon>Fungi</taxon>
        <taxon>Fungi incertae sedis</taxon>
        <taxon>Chytridiomycota</taxon>
        <taxon>Chytridiomycota incertae sedis</taxon>
        <taxon>Chytridiomycetes</taxon>
        <taxon>Spizellomycetales</taxon>
        <taxon>Spizellomycetaceae</taxon>
        <taxon>Spizellomyces</taxon>
    </lineage>
</organism>
<evidence type="ECO:0008006" key="7">
    <source>
        <dbReference type="Google" id="ProtNLM"/>
    </source>
</evidence>
<dbReference type="PROSITE" id="PS50404">
    <property type="entry name" value="GST_NTER"/>
    <property type="match status" value="1"/>
</dbReference>
<comment type="similarity">
    <text evidence="1 2">Belongs to the GST superfamily.</text>
</comment>
<dbReference type="CDD" id="cd10291">
    <property type="entry name" value="GST_C_YfcG_like"/>
    <property type="match status" value="1"/>
</dbReference>
<dbReference type="InterPro" id="IPR010987">
    <property type="entry name" value="Glutathione-S-Trfase_C-like"/>
</dbReference>
<accession>A0A0L0HPX4</accession>
<dbReference type="EMBL" id="KQ257452">
    <property type="protein sequence ID" value="KND03010.1"/>
    <property type="molecule type" value="Genomic_DNA"/>
</dbReference>
<dbReference type="InParanoid" id="A0A0L0HPX4"/>
<sequence length="276" mass="31743">MRAVVSGKFHTSLLRHLHKSVNFSTRLTSTSVMAEKPTITFYTVGTPNGQKVSIALEELKLPYETYKINFQKSEQKEEWFLKINPNGRIPAIVDNKRGGFPVFESGAILLYLAEHYDPEHLLLPEDANKRSEAIQWLMWQMGGLGPMQGQANHFFRYAPEKIEYGIKRYQDETRRLYSVLERQLADGRPYIIGDYSLADVASFGWVAAHNWAGVSLDEFPNVDKWLHRVAERPAVRRGMDVPDKNTLIDRDFAVDPNAEQKARDSAKWIFKKDDKL</sequence>
<keyword evidence="6" id="KW-1185">Reference proteome</keyword>
<dbReference type="InterPro" id="IPR004046">
    <property type="entry name" value="GST_C"/>
</dbReference>